<feature type="region of interest" description="Disordered" evidence="1">
    <location>
        <begin position="99"/>
        <end position="128"/>
    </location>
</feature>
<evidence type="ECO:0000313" key="3">
    <source>
        <dbReference type="Proteomes" id="UP000216998"/>
    </source>
</evidence>
<accession>A0A255Z023</accession>
<keyword evidence="3" id="KW-1185">Reference proteome</keyword>
<sequence>MIGFQSCNDHLSIMVRSMQSGNGVLAPRNILASLAAGIGCRPMVNVMKDGKLRLKACINIEFQTENFVEAGEHQKRLMTLLEEVQRLYPDSTLDLRELRSRGGMTGTSAAHRPPVTRTGRLRPYADVA</sequence>
<reference evidence="2 3" key="1">
    <citation type="submission" date="2017-07" db="EMBL/GenBank/DDBJ databases">
        <title>Niveispirillum cyanobacteriorum sp. nov., isolated from cyanobacterial aggregates in a eutrophic lake.</title>
        <authorList>
            <person name="Cai H."/>
        </authorList>
    </citation>
    <scope>NUCLEOTIDE SEQUENCE [LARGE SCALE GENOMIC DNA]</scope>
    <source>
        <strain evidence="3">TH1-14</strain>
    </source>
</reference>
<comment type="caution">
    <text evidence="2">The sequence shown here is derived from an EMBL/GenBank/DDBJ whole genome shotgun (WGS) entry which is preliminary data.</text>
</comment>
<proteinExistence type="predicted"/>
<dbReference type="Proteomes" id="UP000216998">
    <property type="component" value="Unassembled WGS sequence"/>
</dbReference>
<dbReference type="AlphaFoldDB" id="A0A255Z023"/>
<dbReference type="EMBL" id="NOXU01000027">
    <property type="protein sequence ID" value="OYQ34771.1"/>
    <property type="molecule type" value="Genomic_DNA"/>
</dbReference>
<organism evidence="2 3">
    <name type="scientific">Niveispirillum lacus</name>
    <dbReference type="NCBI Taxonomy" id="1981099"/>
    <lineage>
        <taxon>Bacteria</taxon>
        <taxon>Pseudomonadati</taxon>
        <taxon>Pseudomonadota</taxon>
        <taxon>Alphaproteobacteria</taxon>
        <taxon>Rhodospirillales</taxon>
        <taxon>Azospirillaceae</taxon>
        <taxon>Niveispirillum</taxon>
    </lineage>
</organism>
<protein>
    <submittedName>
        <fullName evidence="2">Uncharacterized protein</fullName>
    </submittedName>
</protein>
<name>A0A255Z023_9PROT</name>
<evidence type="ECO:0000313" key="2">
    <source>
        <dbReference type="EMBL" id="OYQ34771.1"/>
    </source>
</evidence>
<gene>
    <name evidence="2" type="ORF">CHU95_09235</name>
</gene>
<evidence type="ECO:0000256" key="1">
    <source>
        <dbReference type="SAM" id="MobiDB-lite"/>
    </source>
</evidence>